<dbReference type="InterPro" id="IPR020846">
    <property type="entry name" value="MFS_dom"/>
</dbReference>
<organism evidence="6 7">
    <name type="scientific">Hansschlegelia beijingensis</name>
    <dbReference type="NCBI Taxonomy" id="1133344"/>
    <lineage>
        <taxon>Bacteria</taxon>
        <taxon>Pseudomonadati</taxon>
        <taxon>Pseudomonadota</taxon>
        <taxon>Alphaproteobacteria</taxon>
        <taxon>Hyphomicrobiales</taxon>
        <taxon>Methylopilaceae</taxon>
        <taxon>Hansschlegelia</taxon>
    </lineage>
</organism>
<dbReference type="SUPFAM" id="SSF103473">
    <property type="entry name" value="MFS general substrate transporter"/>
    <property type="match status" value="1"/>
</dbReference>
<gene>
    <name evidence="6" type="ORF">GGR24_003273</name>
</gene>
<feature type="transmembrane region" description="Helical" evidence="4">
    <location>
        <begin position="358"/>
        <end position="377"/>
    </location>
</feature>
<evidence type="ECO:0000313" key="6">
    <source>
        <dbReference type="EMBL" id="MBB3974586.1"/>
    </source>
</evidence>
<dbReference type="RefSeq" id="WP_183396444.1">
    <property type="nucleotide sequence ID" value="NZ_JACIDR010000007.1"/>
</dbReference>
<evidence type="ECO:0000256" key="3">
    <source>
        <dbReference type="ARBA" id="ARBA00023136"/>
    </source>
</evidence>
<reference evidence="6 7" key="1">
    <citation type="submission" date="2020-08" db="EMBL/GenBank/DDBJ databases">
        <title>Genomic Encyclopedia of Type Strains, Phase IV (KMG-IV): sequencing the most valuable type-strain genomes for metagenomic binning, comparative biology and taxonomic classification.</title>
        <authorList>
            <person name="Goeker M."/>
        </authorList>
    </citation>
    <scope>NUCLEOTIDE SEQUENCE [LARGE SCALE GENOMIC DNA]</scope>
    <source>
        <strain evidence="6 7">DSM 25481</strain>
    </source>
</reference>
<protein>
    <submittedName>
        <fullName evidence="6">OFA family oxalate/formate antiporter-like MFS transporter</fullName>
    </submittedName>
</protein>
<feature type="transmembrane region" description="Helical" evidence="4">
    <location>
        <begin position="21"/>
        <end position="39"/>
    </location>
</feature>
<evidence type="ECO:0000256" key="4">
    <source>
        <dbReference type="SAM" id="Phobius"/>
    </source>
</evidence>
<dbReference type="PROSITE" id="PS50850">
    <property type="entry name" value="MFS"/>
    <property type="match status" value="1"/>
</dbReference>
<proteinExistence type="predicted"/>
<feature type="transmembrane region" description="Helical" evidence="4">
    <location>
        <begin position="113"/>
        <end position="133"/>
    </location>
</feature>
<dbReference type="Pfam" id="PF07690">
    <property type="entry name" value="MFS_1"/>
    <property type="match status" value="1"/>
</dbReference>
<feature type="transmembrane region" description="Helical" evidence="4">
    <location>
        <begin position="389"/>
        <end position="412"/>
    </location>
</feature>
<feature type="transmembrane region" description="Helical" evidence="4">
    <location>
        <begin position="178"/>
        <end position="198"/>
    </location>
</feature>
<dbReference type="InterPro" id="IPR036259">
    <property type="entry name" value="MFS_trans_sf"/>
</dbReference>
<dbReference type="InterPro" id="IPR011701">
    <property type="entry name" value="MFS"/>
</dbReference>
<dbReference type="Proteomes" id="UP000528964">
    <property type="component" value="Unassembled WGS sequence"/>
</dbReference>
<evidence type="ECO:0000259" key="5">
    <source>
        <dbReference type="PROSITE" id="PS50850"/>
    </source>
</evidence>
<dbReference type="PANTHER" id="PTHR11360:SF304">
    <property type="entry name" value="MFS DOMAIN-CONTAINING PROTEIN"/>
    <property type="match status" value="1"/>
</dbReference>
<name>A0A7W6D0Q5_9HYPH</name>
<dbReference type="CDD" id="cd17353">
    <property type="entry name" value="MFS_OFA_like"/>
    <property type="match status" value="1"/>
</dbReference>
<evidence type="ECO:0000256" key="1">
    <source>
        <dbReference type="ARBA" id="ARBA00022692"/>
    </source>
</evidence>
<feature type="transmembrane region" description="Helical" evidence="4">
    <location>
        <begin position="88"/>
        <end position="107"/>
    </location>
</feature>
<dbReference type="InterPro" id="IPR050327">
    <property type="entry name" value="Proton-linked_MCT"/>
</dbReference>
<accession>A0A7W6D0Q5</accession>
<evidence type="ECO:0000313" key="7">
    <source>
        <dbReference type="Proteomes" id="UP000528964"/>
    </source>
</evidence>
<comment type="caution">
    <text evidence="6">The sequence shown here is derived from an EMBL/GenBank/DDBJ whole genome shotgun (WGS) entry which is preliminary data.</text>
</comment>
<dbReference type="PANTHER" id="PTHR11360">
    <property type="entry name" value="MONOCARBOXYLATE TRANSPORTER"/>
    <property type="match status" value="1"/>
</dbReference>
<dbReference type="GO" id="GO:0016020">
    <property type="term" value="C:membrane"/>
    <property type="evidence" value="ECO:0007669"/>
    <property type="project" value="InterPro"/>
</dbReference>
<feature type="transmembrane region" description="Helical" evidence="4">
    <location>
        <begin position="227"/>
        <end position="249"/>
    </location>
</feature>
<feature type="transmembrane region" description="Helical" evidence="4">
    <location>
        <begin position="59"/>
        <end position="76"/>
    </location>
</feature>
<dbReference type="Gene3D" id="1.20.1250.20">
    <property type="entry name" value="MFS general substrate transporter like domains"/>
    <property type="match status" value="2"/>
</dbReference>
<keyword evidence="3 4" id="KW-0472">Membrane</keyword>
<dbReference type="InterPro" id="IPR026355">
    <property type="entry name" value="Oxa/Form_antiport"/>
</dbReference>
<feature type="domain" description="Major facilitator superfamily (MFS) profile" evidence="5">
    <location>
        <begin position="22"/>
        <end position="416"/>
    </location>
</feature>
<dbReference type="AlphaFoldDB" id="A0A7W6D0Q5"/>
<dbReference type="GO" id="GO:0019531">
    <property type="term" value="F:oxalate transmembrane transporter activity"/>
    <property type="evidence" value="ECO:0007669"/>
    <property type="project" value="InterPro"/>
</dbReference>
<sequence>MSSTSLKIDPVAPATGAPNRWVQLAAGVACVVMIANLQYGWTYFVDPINARHNWGREAIQWGFTIFIMAATWLVPIEGWFSDRFGPRSVVAIGGVFVAAAWVINSQAQSLPMLYLGMALSGIGNGAVWTACMGNALKWFPDRRGLAAGLTAMGYGGGSVLTIVPIIRVIEAHGYEAAFFWFGLAQGLVILVLSFLLVAPATRARPAQNAPISAPEGARPGEMLRTPIFWVMYLMFVTVAASGLLVTAQIGPILKDYDIANAVVDLLVVTSTVVVASAVINNVINGLARPVFGWISDRIGRENVMAISFILGAGAYWALGAFGSDPYLFILTVALVYFTWGDIYGLFPALCTDFFGSRYAATNCAILYTGKGVAAALVPAGSWLRAYTGSWYSVFLVAMVLNLLVAAVALFILKPAGRARSAEGGRAPAAPVGLTVQEARS</sequence>
<feature type="transmembrane region" description="Helical" evidence="4">
    <location>
        <begin position="145"/>
        <end position="166"/>
    </location>
</feature>
<keyword evidence="1 4" id="KW-0812">Transmembrane</keyword>
<feature type="transmembrane region" description="Helical" evidence="4">
    <location>
        <begin position="327"/>
        <end position="346"/>
    </location>
</feature>
<feature type="transmembrane region" description="Helical" evidence="4">
    <location>
        <begin position="303"/>
        <end position="321"/>
    </location>
</feature>
<dbReference type="EMBL" id="JACIDR010000007">
    <property type="protein sequence ID" value="MBB3974586.1"/>
    <property type="molecule type" value="Genomic_DNA"/>
</dbReference>
<feature type="transmembrane region" description="Helical" evidence="4">
    <location>
        <begin position="261"/>
        <end position="283"/>
    </location>
</feature>
<dbReference type="NCBIfam" id="TIGR04259">
    <property type="entry name" value="oxa_formateAnti"/>
    <property type="match status" value="1"/>
</dbReference>
<keyword evidence="7" id="KW-1185">Reference proteome</keyword>
<keyword evidence="2 4" id="KW-1133">Transmembrane helix</keyword>
<evidence type="ECO:0000256" key="2">
    <source>
        <dbReference type="ARBA" id="ARBA00022989"/>
    </source>
</evidence>